<evidence type="ECO:0000313" key="4">
    <source>
        <dbReference type="Proteomes" id="UP000017836"/>
    </source>
</evidence>
<name>U5D4I2_AMBTC</name>
<proteinExistence type="predicted"/>
<sequence length="496" mass="56500">MHDQLRDMGRRIVQLENVDDPGSCSRLWDREEVFDVLTNHKGTSKIRGLILRWDVRRLGWESKAFKQLTNLRLLYINIPSLNIIFNYLPSELVYLNCTQGTLRYTQGYPYGTLRARKYTSRYIKGYPYQKHAARYIEKGYPFEMPDVIDLSDCNTLKMLPEQLGSLKSLTELLINSSGIVQLPISMGNLTSLKILCSSSTMVRRLPDSLGLLENLVMLNVDDCEVLNRFPTSMGTMKSLCHLNMRRTAIAMLPDDFGLLYNLEMLNMQECRHLNALPENFGGVTSLRTLNVQFNINLKRLPSTFSGCCSLEELDASGCNWQMMIPDDFEKLSSLKFLCLHGNNFHGLPCSMRGLSQLELMTIHNCEQLLAIPELPPSLNSLNADGCTSWRTIAKQSHATKLKHLDFRNCRDLVTIQDLPTSLKTLHASNCISLQTIANLSDLYQLEELYLTKCKSLTEIPDLSALKSLRYLSLRGCRPHVLQGLSLAKENVRHYFS</sequence>
<dbReference type="HOGENOM" id="CLU_550256_0_0_1"/>
<dbReference type="InterPro" id="IPR050715">
    <property type="entry name" value="LRR-SigEffector_domain"/>
</dbReference>
<dbReference type="OMA" id="SICNCEN"/>
<dbReference type="InterPro" id="IPR055414">
    <property type="entry name" value="LRR_R13L4/SHOC2-like"/>
</dbReference>
<dbReference type="InterPro" id="IPR032675">
    <property type="entry name" value="LRR_dom_sf"/>
</dbReference>
<dbReference type="SUPFAM" id="SSF52058">
    <property type="entry name" value="L domain-like"/>
    <property type="match status" value="1"/>
</dbReference>
<reference evidence="4" key="1">
    <citation type="journal article" date="2013" name="Science">
        <title>The Amborella genome and the evolution of flowering plants.</title>
        <authorList>
            <consortium name="Amborella Genome Project"/>
        </authorList>
    </citation>
    <scope>NUCLEOTIDE SEQUENCE [LARGE SCALE GENOMIC DNA]</scope>
</reference>
<dbReference type="Gramene" id="ERN15263">
    <property type="protein sequence ID" value="ERN15263"/>
    <property type="gene ID" value="AMTR_s00056p00217790"/>
</dbReference>
<evidence type="ECO:0000313" key="3">
    <source>
        <dbReference type="EMBL" id="ERN15263.1"/>
    </source>
</evidence>
<gene>
    <name evidence="3" type="ORF">AMTR_s00056p00217790</name>
</gene>
<keyword evidence="1" id="KW-0677">Repeat</keyword>
<feature type="domain" description="Disease resistance R13L4/SHOC-2-like LRR" evidence="2">
    <location>
        <begin position="142"/>
        <end position="244"/>
    </location>
</feature>
<dbReference type="Pfam" id="PF23598">
    <property type="entry name" value="LRR_14"/>
    <property type="match status" value="1"/>
</dbReference>
<dbReference type="Gene3D" id="3.80.10.10">
    <property type="entry name" value="Ribonuclease Inhibitor"/>
    <property type="match status" value="3"/>
</dbReference>
<protein>
    <recommendedName>
        <fullName evidence="2">Disease resistance R13L4/SHOC-2-like LRR domain-containing protein</fullName>
    </recommendedName>
</protein>
<dbReference type="EMBL" id="KI392510">
    <property type="protein sequence ID" value="ERN15263.1"/>
    <property type="molecule type" value="Genomic_DNA"/>
</dbReference>
<dbReference type="PANTHER" id="PTHR45752:SF195">
    <property type="entry name" value="LEUCINE-RICH REPEAT (LRR) FAMILY PROTEIN-RELATED"/>
    <property type="match status" value="1"/>
</dbReference>
<evidence type="ECO:0000256" key="1">
    <source>
        <dbReference type="ARBA" id="ARBA00022737"/>
    </source>
</evidence>
<dbReference type="InterPro" id="IPR001611">
    <property type="entry name" value="Leu-rich_rpt"/>
</dbReference>
<evidence type="ECO:0000259" key="2">
    <source>
        <dbReference type="Pfam" id="PF23598"/>
    </source>
</evidence>
<dbReference type="PANTHER" id="PTHR45752">
    <property type="entry name" value="LEUCINE-RICH REPEAT-CONTAINING"/>
    <property type="match status" value="1"/>
</dbReference>
<accession>U5D4I2</accession>
<organism evidence="3 4">
    <name type="scientific">Amborella trichopoda</name>
    <dbReference type="NCBI Taxonomy" id="13333"/>
    <lineage>
        <taxon>Eukaryota</taxon>
        <taxon>Viridiplantae</taxon>
        <taxon>Streptophyta</taxon>
        <taxon>Embryophyta</taxon>
        <taxon>Tracheophyta</taxon>
        <taxon>Spermatophyta</taxon>
        <taxon>Magnoliopsida</taxon>
        <taxon>Amborellales</taxon>
        <taxon>Amborellaceae</taxon>
        <taxon>Amborella</taxon>
    </lineage>
</organism>
<dbReference type="Proteomes" id="UP000017836">
    <property type="component" value="Unassembled WGS sequence"/>
</dbReference>
<dbReference type="AlphaFoldDB" id="U5D4I2"/>
<dbReference type="STRING" id="13333.U5D4I2"/>
<keyword evidence="4" id="KW-1185">Reference proteome</keyword>
<dbReference type="Pfam" id="PF00560">
    <property type="entry name" value="LRR_1"/>
    <property type="match status" value="1"/>
</dbReference>
<dbReference type="eggNOG" id="ENOG502QQJE">
    <property type="taxonomic scope" value="Eukaryota"/>
</dbReference>